<protein>
    <submittedName>
        <fullName evidence="1">Uncharacterized protein</fullName>
    </submittedName>
</protein>
<sequence length="103" mass="11104">MRFARPMHLFLMATLFFGVLMSGCGKESRIMNGSPVGGTVPDGPIEPTVLPDSVVFSTWVLDEGHMLSSVVAGVEVTALDLQEDGHARVWFHDNVTGANDCAR</sequence>
<dbReference type="Proteomes" id="UP000697710">
    <property type="component" value="Unassembled WGS sequence"/>
</dbReference>
<gene>
    <name evidence="1" type="ORF">KC729_18865</name>
</gene>
<evidence type="ECO:0000313" key="2">
    <source>
        <dbReference type="Proteomes" id="UP000697710"/>
    </source>
</evidence>
<proteinExistence type="predicted"/>
<feature type="non-terminal residue" evidence="1">
    <location>
        <position position="103"/>
    </location>
</feature>
<dbReference type="PROSITE" id="PS51257">
    <property type="entry name" value="PROKAR_LIPOPROTEIN"/>
    <property type="match status" value="1"/>
</dbReference>
<comment type="caution">
    <text evidence="1">The sequence shown here is derived from an EMBL/GenBank/DDBJ whole genome shotgun (WGS) entry which is preliminary data.</text>
</comment>
<name>A0A956M331_UNCEI</name>
<reference evidence="1" key="2">
    <citation type="journal article" date="2021" name="Microbiome">
        <title>Successional dynamics and alternative stable states in a saline activated sludge microbial community over 9 years.</title>
        <authorList>
            <person name="Wang Y."/>
            <person name="Ye J."/>
            <person name="Ju F."/>
            <person name="Liu L."/>
            <person name="Boyd J.A."/>
            <person name="Deng Y."/>
            <person name="Parks D.H."/>
            <person name="Jiang X."/>
            <person name="Yin X."/>
            <person name="Woodcroft B.J."/>
            <person name="Tyson G.W."/>
            <person name="Hugenholtz P."/>
            <person name="Polz M.F."/>
            <person name="Zhang T."/>
        </authorList>
    </citation>
    <scope>NUCLEOTIDE SEQUENCE</scope>
    <source>
        <strain evidence="1">HKST-UBA01</strain>
    </source>
</reference>
<evidence type="ECO:0000313" key="1">
    <source>
        <dbReference type="EMBL" id="MCA9729752.1"/>
    </source>
</evidence>
<dbReference type="AlphaFoldDB" id="A0A956M331"/>
<accession>A0A956M331</accession>
<reference evidence="1" key="1">
    <citation type="submission" date="2020-04" db="EMBL/GenBank/DDBJ databases">
        <authorList>
            <person name="Zhang T."/>
        </authorList>
    </citation>
    <scope>NUCLEOTIDE SEQUENCE</scope>
    <source>
        <strain evidence="1">HKST-UBA01</strain>
    </source>
</reference>
<dbReference type="EMBL" id="JAGQHR010000829">
    <property type="protein sequence ID" value="MCA9729752.1"/>
    <property type="molecule type" value="Genomic_DNA"/>
</dbReference>
<organism evidence="1 2">
    <name type="scientific">Eiseniibacteriota bacterium</name>
    <dbReference type="NCBI Taxonomy" id="2212470"/>
    <lineage>
        <taxon>Bacteria</taxon>
        <taxon>Candidatus Eiseniibacteriota</taxon>
    </lineage>
</organism>